<name>S3DVQ5_GLAL2</name>
<sequence length="285" mass="31913">MSSPKKASTSLPRKDQPVNPNLPGNSDDLSAVKCERLHENFLSNEFKSLEAPAKLSLYSYTATELAKAAMTCAKLSKNSLSLLQRKALKEHKDNYNKKYKLDDGVPIKVTIAAYFKLFDDLFFLGSLQVGRRVTIEVDQKKFSETTRKGSSSEVDGANQWLIEIHKNDKGLCDPVEILQEKLTTLMHEMIHVYLGLFGCRRCEENWQEQGLSGHGIAFLDTMFTLHKEAPRILEETLGFSSICLEALKEEIQGGGLKGGIPSLDELARWGLAEKVEELQTFLAET</sequence>
<protein>
    <recommendedName>
        <fullName evidence="4">SprT-like domain-containing protein</fullName>
    </recommendedName>
</protein>
<proteinExistence type="predicted"/>
<feature type="compositionally biased region" description="Polar residues" evidence="1">
    <location>
        <begin position="1"/>
        <end position="11"/>
    </location>
</feature>
<feature type="compositionally biased region" description="Polar residues" evidence="1">
    <location>
        <begin position="18"/>
        <end position="28"/>
    </location>
</feature>
<evidence type="ECO:0000313" key="2">
    <source>
        <dbReference type="EMBL" id="EPE30473.1"/>
    </source>
</evidence>
<evidence type="ECO:0008006" key="4">
    <source>
        <dbReference type="Google" id="ProtNLM"/>
    </source>
</evidence>
<organism evidence="2 3">
    <name type="scientific">Glarea lozoyensis (strain ATCC 20868 / MF5171)</name>
    <dbReference type="NCBI Taxonomy" id="1116229"/>
    <lineage>
        <taxon>Eukaryota</taxon>
        <taxon>Fungi</taxon>
        <taxon>Dikarya</taxon>
        <taxon>Ascomycota</taxon>
        <taxon>Pezizomycotina</taxon>
        <taxon>Leotiomycetes</taxon>
        <taxon>Helotiales</taxon>
        <taxon>Helotiaceae</taxon>
        <taxon>Glarea</taxon>
    </lineage>
</organism>
<dbReference type="Proteomes" id="UP000016922">
    <property type="component" value="Unassembled WGS sequence"/>
</dbReference>
<reference evidence="2 3" key="1">
    <citation type="journal article" date="2013" name="BMC Genomics">
        <title>Genomics-driven discovery of the pneumocandin biosynthetic gene cluster in the fungus Glarea lozoyensis.</title>
        <authorList>
            <person name="Chen L."/>
            <person name="Yue Q."/>
            <person name="Zhang X."/>
            <person name="Xiang M."/>
            <person name="Wang C."/>
            <person name="Li S."/>
            <person name="Che Y."/>
            <person name="Ortiz-Lopez F.J."/>
            <person name="Bills G.F."/>
            <person name="Liu X."/>
            <person name="An Z."/>
        </authorList>
    </citation>
    <scope>NUCLEOTIDE SEQUENCE [LARGE SCALE GENOMIC DNA]</scope>
    <source>
        <strain evidence="3">ATCC 20868 / MF5171</strain>
    </source>
</reference>
<dbReference type="HOGENOM" id="CLU_976761_0_0_1"/>
<accession>S3DVQ5</accession>
<dbReference type="RefSeq" id="XP_008081884.1">
    <property type="nucleotide sequence ID" value="XM_008083693.1"/>
</dbReference>
<evidence type="ECO:0000313" key="3">
    <source>
        <dbReference type="Proteomes" id="UP000016922"/>
    </source>
</evidence>
<dbReference type="AlphaFoldDB" id="S3DVQ5"/>
<evidence type="ECO:0000256" key="1">
    <source>
        <dbReference type="SAM" id="MobiDB-lite"/>
    </source>
</evidence>
<keyword evidence="3" id="KW-1185">Reference proteome</keyword>
<feature type="region of interest" description="Disordered" evidence="1">
    <location>
        <begin position="1"/>
        <end position="29"/>
    </location>
</feature>
<dbReference type="OrthoDB" id="3559480at2759"/>
<gene>
    <name evidence="2" type="ORF">GLAREA_03440</name>
</gene>
<dbReference type="KEGG" id="glz:GLAREA_03440"/>
<dbReference type="GeneID" id="19462495"/>
<dbReference type="EMBL" id="KE145363">
    <property type="protein sequence ID" value="EPE30473.1"/>
    <property type="molecule type" value="Genomic_DNA"/>
</dbReference>